<dbReference type="STRING" id="1423783.FC50_GL000954"/>
<feature type="region of interest" description="Disordered" evidence="1">
    <location>
        <begin position="184"/>
        <end position="246"/>
    </location>
</feature>
<dbReference type="PATRIC" id="fig|1423783.4.peg.987"/>
<evidence type="ECO:0000313" key="3">
    <source>
        <dbReference type="Proteomes" id="UP000051922"/>
    </source>
</evidence>
<dbReference type="Proteomes" id="UP000051922">
    <property type="component" value="Unassembled WGS sequence"/>
</dbReference>
<gene>
    <name evidence="2" type="ORF">FC50_GL000954</name>
</gene>
<name>A0A0R1TYX4_9LACO</name>
<organism evidence="2 3">
    <name type="scientific">Lacticaseibacillus pantheris DSM 15945 = JCM 12539 = NBRC 106106</name>
    <dbReference type="NCBI Taxonomy" id="1423783"/>
    <lineage>
        <taxon>Bacteria</taxon>
        <taxon>Bacillati</taxon>
        <taxon>Bacillota</taxon>
        <taxon>Bacilli</taxon>
        <taxon>Lactobacillales</taxon>
        <taxon>Lactobacillaceae</taxon>
        <taxon>Lacticaseibacillus</taxon>
    </lineage>
</organism>
<dbReference type="EMBL" id="AZFJ01000045">
    <property type="protein sequence ID" value="KRL86432.1"/>
    <property type="molecule type" value="Genomic_DNA"/>
</dbReference>
<protein>
    <submittedName>
        <fullName evidence="2">Uncharacterized protein</fullName>
    </submittedName>
</protein>
<evidence type="ECO:0000256" key="1">
    <source>
        <dbReference type="SAM" id="MobiDB-lite"/>
    </source>
</evidence>
<accession>A0A0R1TYX4</accession>
<dbReference type="RefSeq" id="WP_054651360.1">
    <property type="nucleotide sequence ID" value="NZ_AZFJ01000045.1"/>
</dbReference>
<keyword evidence="3" id="KW-1185">Reference proteome</keyword>
<dbReference type="AlphaFoldDB" id="A0A0R1TYX4"/>
<feature type="compositionally biased region" description="Basic and acidic residues" evidence="1">
    <location>
        <begin position="197"/>
        <end position="207"/>
    </location>
</feature>
<reference evidence="2 3" key="1">
    <citation type="journal article" date="2015" name="Genome Announc.">
        <title>Expanding the biotechnology potential of lactobacilli through comparative genomics of 213 strains and associated genera.</title>
        <authorList>
            <person name="Sun Z."/>
            <person name="Harris H.M."/>
            <person name="McCann A."/>
            <person name="Guo C."/>
            <person name="Argimon S."/>
            <person name="Zhang W."/>
            <person name="Yang X."/>
            <person name="Jeffery I.B."/>
            <person name="Cooney J.C."/>
            <person name="Kagawa T.F."/>
            <person name="Liu W."/>
            <person name="Song Y."/>
            <person name="Salvetti E."/>
            <person name="Wrobel A."/>
            <person name="Rasinkangas P."/>
            <person name="Parkhill J."/>
            <person name="Rea M.C."/>
            <person name="O'Sullivan O."/>
            <person name="Ritari J."/>
            <person name="Douillard F.P."/>
            <person name="Paul Ross R."/>
            <person name="Yang R."/>
            <person name="Briner A.E."/>
            <person name="Felis G.E."/>
            <person name="de Vos W.M."/>
            <person name="Barrangou R."/>
            <person name="Klaenhammer T.R."/>
            <person name="Caufield P.W."/>
            <person name="Cui Y."/>
            <person name="Zhang H."/>
            <person name="O'Toole P.W."/>
        </authorList>
    </citation>
    <scope>NUCLEOTIDE SEQUENCE [LARGE SCALE GENOMIC DNA]</scope>
    <source>
        <strain evidence="2 3">DSM 15945</strain>
    </source>
</reference>
<dbReference type="OrthoDB" id="2280877at2"/>
<sequence>MADVSSGNVGTVQPVLADKIIYYYKLDTWPKDHVANMLGLQGASSGTNTRTVTSTALKQTNIKTMGSNTSQRTVAAYFQKNDGIYQDMEKAQRFGITVHLYRVDLNTVSGASPTRTAEVEYSQCLLGALPPQEALASIFNASLAFEVQGQPVKGVLSESEFEEGAFDLGEALYGLIAPTSAGGATDSTYTNANAAKPTREEGDDKYMNPELNSSVLNFGTGSSADTSPASTAASSAPSSAASSEGK</sequence>
<feature type="compositionally biased region" description="Polar residues" evidence="1">
    <location>
        <begin position="210"/>
        <end position="221"/>
    </location>
</feature>
<comment type="caution">
    <text evidence="2">The sequence shown here is derived from an EMBL/GenBank/DDBJ whole genome shotgun (WGS) entry which is preliminary data.</text>
</comment>
<feature type="compositionally biased region" description="Low complexity" evidence="1">
    <location>
        <begin position="222"/>
        <end position="246"/>
    </location>
</feature>
<proteinExistence type="predicted"/>
<evidence type="ECO:0000313" key="2">
    <source>
        <dbReference type="EMBL" id="KRL86432.1"/>
    </source>
</evidence>